<dbReference type="Proteomes" id="UP000075418">
    <property type="component" value="Unassembled WGS sequence"/>
</dbReference>
<sequence length="168" mass="19320">MVHQIREIGINDVQDFIKLLKSIYDESDFMIYNPGEYAPSITDALSKLEHFITSPTNAIYVAEYNSELVGFATVTTKNYERAKHEAKFSMGVVKFYREKGLGQSLINSVEAWCLNHNIRRIEVTVVTENVAAVDIFKATGYQIEGELRDKLFIDNKYYNEYVMSKLLL</sequence>
<dbReference type="PANTHER" id="PTHR43415:SF3">
    <property type="entry name" value="GNAT-FAMILY ACETYLTRANSFERASE"/>
    <property type="match status" value="1"/>
</dbReference>
<dbReference type="CDD" id="cd04301">
    <property type="entry name" value="NAT_SF"/>
    <property type="match status" value="1"/>
</dbReference>
<dbReference type="InterPro" id="IPR000182">
    <property type="entry name" value="GNAT_dom"/>
</dbReference>
<comment type="caution">
    <text evidence="2">The sequence shown here is derived from an EMBL/GenBank/DDBJ whole genome shotgun (WGS) entry which is preliminary data.</text>
</comment>
<proteinExistence type="predicted"/>
<keyword evidence="2" id="KW-0808">Transferase</keyword>
<reference evidence="2 3" key="1">
    <citation type="submission" date="2016-02" db="EMBL/GenBank/DDBJ databases">
        <title>Draft genome sequence of hydrocarbon degrading Staphylococcus saprophyticus Strain CNV2, isolated from crude-oil contaminated soil from Noonmati Oil Refinery, Guwahati, Assam, India.</title>
        <authorList>
            <person name="Mukherjee A."/>
            <person name="Chettri B."/>
            <person name="Langpoklakpam J."/>
            <person name="Singh A.K."/>
            <person name="Chattopadhyay D.J."/>
        </authorList>
    </citation>
    <scope>NUCLEOTIDE SEQUENCE [LARGE SCALE GENOMIC DNA]</scope>
    <source>
        <strain evidence="2 3">CNV2</strain>
    </source>
</reference>
<evidence type="ECO:0000313" key="3">
    <source>
        <dbReference type="Proteomes" id="UP000075418"/>
    </source>
</evidence>
<dbReference type="PROSITE" id="PS51186">
    <property type="entry name" value="GNAT"/>
    <property type="match status" value="1"/>
</dbReference>
<organism evidence="2 3">
    <name type="scientific">Staphylococcus kloosii</name>
    <dbReference type="NCBI Taxonomy" id="29384"/>
    <lineage>
        <taxon>Bacteria</taxon>
        <taxon>Bacillati</taxon>
        <taxon>Bacillota</taxon>
        <taxon>Bacilli</taxon>
        <taxon>Bacillales</taxon>
        <taxon>Staphylococcaceae</taxon>
        <taxon>Staphylococcus</taxon>
    </lineage>
</organism>
<dbReference type="RefSeq" id="WP_061855323.1">
    <property type="nucleotide sequence ID" value="NZ_LUGM01000002.1"/>
</dbReference>
<dbReference type="Gene3D" id="3.40.630.30">
    <property type="match status" value="1"/>
</dbReference>
<evidence type="ECO:0000313" key="2">
    <source>
        <dbReference type="EMBL" id="KYH15180.1"/>
    </source>
</evidence>
<dbReference type="PANTHER" id="PTHR43415">
    <property type="entry name" value="SPERMIDINE N(1)-ACETYLTRANSFERASE"/>
    <property type="match status" value="1"/>
</dbReference>
<dbReference type="InterPro" id="IPR016181">
    <property type="entry name" value="Acyl_CoA_acyltransferase"/>
</dbReference>
<dbReference type="GO" id="GO:0016747">
    <property type="term" value="F:acyltransferase activity, transferring groups other than amino-acyl groups"/>
    <property type="evidence" value="ECO:0007669"/>
    <property type="project" value="InterPro"/>
</dbReference>
<evidence type="ECO:0000259" key="1">
    <source>
        <dbReference type="PROSITE" id="PS51186"/>
    </source>
</evidence>
<dbReference type="AlphaFoldDB" id="A0A151A7T6"/>
<accession>A0A151A7T6</accession>
<feature type="domain" description="N-acetyltransferase" evidence="1">
    <location>
        <begin position="3"/>
        <end position="168"/>
    </location>
</feature>
<gene>
    <name evidence="2" type="ORF">A0131_10420</name>
</gene>
<dbReference type="SUPFAM" id="SSF55729">
    <property type="entry name" value="Acyl-CoA N-acyltransferases (Nat)"/>
    <property type="match status" value="1"/>
</dbReference>
<dbReference type="EMBL" id="LUGM01000002">
    <property type="protein sequence ID" value="KYH15180.1"/>
    <property type="molecule type" value="Genomic_DNA"/>
</dbReference>
<protein>
    <submittedName>
        <fullName evidence="2">Acetyltransferase</fullName>
    </submittedName>
</protein>
<dbReference type="Pfam" id="PF13420">
    <property type="entry name" value="Acetyltransf_4"/>
    <property type="match status" value="1"/>
</dbReference>
<name>A0A151A7T6_9STAP</name>